<keyword evidence="6" id="KW-0808">Transferase</keyword>
<evidence type="ECO:0000256" key="6">
    <source>
        <dbReference type="ARBA" id="ARBA00022679"/>
    </source>
</evidence>
<dbReference type="GO" id="GO:0003919">
    <property type="term" value="F:FMN adenylyltransferase activity"/>
    <property type="evidence" value="ECO:0007669"/>
    <property type="project" value="UniProtKB-EC"/>
</dbReference>
<dbReference type="GO" id="GO:0005524">
    <property type="term" value="F:ATP binding"/>
    <property type="evidence" value="ECO:0007669"/>
    <property type="project" value="UniProtKB-KW"/>
</dbReference>
<evidence type="ECO:0000256" key="13">
    <source>
        <dbReference type="ARBA" id="ARBA00049494"/>
    </source>
</evidence>
<dbReference type="Pfam" id="PF00994">
    <property type="entry name" value="MoCF_biosynth"/>
    <property type="match status" value="1"/>
</dbReference>
<sequence length="519" mass="58802">MVMTGIHITAMVLKNFGRISFSMRHFTQPYLWKRFSSKTSDVTTGVVIIGDEILTGRTKDTNTPYLIKKLNDSGLKISKISVVPDDIDSIANEVSELSQKCTVVLTSGGIGPTHDDVTYEAVAKACGESLVINEELYNGFRAYFGSKADKNPAVIKHSSIPQSATLLFGTDKYGNRIKFPLVVVKNIYMLPGVPTILERAFDTFKSNFFLHNKPLQVKNIFLSIDEFSVTPILNDAVKLFEGHVKFGSYPTFTENYYKVKLTLEAIDEVWVDKAYSYFEQRLPPNSIVTLKKNVLESASDKMLALTMNHSVLQTAVSVTERVLEKYLPSEICICFNGGKDCTALLHLVYCCVQKKNPNDWNNIPILYVKTGETFHEIDRFIESSVKTYNLNLITIDGNLKDSFQIFLQMHPKAKAVFMGSRKGDPGIENLDHICETDKNWPSVMRILPILHWSYSDVWFFIRSLQIPYCTLYDRGYTSLGIRSQTTQNPALLVADVKGFRLYNPAYMLKDVNEERKSRL</sequence>
<dbReference type="EMBL" id="BMAW01092770">
    <property type="protein sequence ID" value="GFS56904.1"/>
    <property type="molecule type" value="Genomic_DNA"/>
</dbReference>
<dbReference type="Pfam" id="PF24102">
    <property type="entry name" value="FLAD1_M"/>
    <property type="match status" value="1"/>
</dbReference>
<evidence type="ECO:0000256" key="12">
    <source>
        <dbReference type="ARBA" id="ARBA00031871"/>
    </source>
</evidence>
<feature type="domain" description="MoaB/Mog" evidence="14">
    <location>
        <begin position="45"/>
        <end position="211"/>
    </location>
</feature>
<dbReference type="InterPro" id="IPR056596">
    <property type="entry name" value="FLAD1_M"/>
</dbReference>
<dbReference type="PANTHER" id="PTHR23293:SF9">
    <property type="entry name" value="FAD SYNTHASE"/>
    <property type="match status" value="1"/>
</dbReference>
<evidence type="ECO:0000313" key="15">
    <source>
        <dbReference type="EMBL" id="GFS56904.1"/>
    </source>
</evidence>
<dbReference type="CDD" id="cd00885">
    <property type="entry name" value="cinA"/>
    <property type="match status" value="1"/>
</dbReference>
<dbReference type="PANTHER" id="PTHR23293">
    <property type="entry name" value="FAD SYNTHETASE-RELATED FMN ADENYLYLTRANSFERASE"/>
    <property type="match status" value="1"/>
</dbReference>
<evidence type="ECO:0000256" key="10">
    <source>
        <dbReference type="ARBA" id="ARBA00022840"/>
    </source>
</evidence>
<dbReference type="Proteomes" id="UP000887013">
    <property type="component" value="Unassembled WGS sequence"/>
</dbReference>
<organism evidence="15 16">
    <name type="scientific">Nephila pilipes</name>
    <name type="common">Giant wood spider</name>
    <name type="synonym">Nephila maculata</name>
    <dbReference type="NCBI Taxonomy" id="299642"/>
    <lineage>
        <taxon>Eukaryota</taxon>
        <taxon>Metazoa</taxon>
        <taxon>Ecdysozoa</taxon>
        <taxon>Arthropoda</taxon>
        <taxon>Chelicerata</taxon>
        <taxon>Arachnida</taxon>
        <taxon>Araneae</taxon>
        <taxon>Araneomorphae</taxon>
        <taxon>Entelegynae</taxon>
        <taxon>Araneoidea</taxon>
        <taxon>Nephilidae</taxon>
        <taxon>Nephila</taxon>
    </lineage>
</organism>
<proteinExistence type="inferred from homology"/>
<dbReference type="CDD" id="cd23948">
    <property type="entry name" value="FAD_synthase"/>
    <property type="match status" value="1"/>
</dbReference>
<evidence type="ECO:0000256" key="4">
    <source>
        <dbReference type="ARBA" id="ARBA00022630"/>
    </source>
</evidence>
<dbReference type="InterPro" id="IPR001453">
    <property type="entry name" value="MoaB/Mog_dom"/>
</dbReference>
<evidence type="ECO:0000256" key="2">
    <source>
        <dbReference type="ARBA" id="ARBA00007589"/>
    </source>
</evidence>
<keyword evidence="9" id="KW-0274">FAD</keyword>
<evidence type="ECO:0000256" key="11">
    <source>
        <dbReference type="ARBA" id="ARBA00031145"/>
    </source>
</evidence>
<evidence type="ECO:0000256" key="7">
    <source>
        <dbReference type="ARBA" id="ARBA00022695"/>
    </source>
</evidence>
<evidence type="ECO:0000259" key="14">
    <source>
        <dbReference type="SMART" id="SM00852"/>
    </source>
</evidence>
<dbReference type="SMART" id="SM00852">
    <property type="entry name" value="MoCF_biosynth"/>
    <property type="match status" value="1"/>
</dbReference>
<dbReference type="InterPro" id="IPR002500">
    <property type="entry name" value="PAPS_reduct_dom"/>
</dbReference>
<protein>
    <recommendedName>
        <fullName evidence="3">FAD synthase</fullName>
        <ecNumber evidence="3">2.7.7.2</ecNumber>
    </recommendedName>
    <alternativeName>
        <fullName evidence="11">FAD pyrophosphorylase</fullName>
    </alternativeName>
    <alternativeName>
        <fullName evidence="12">FMN adenylyltransferase</fullName>
    </alternativeName>
</protein>
<keyword evidence="10" id="KW-0067">ATP-binding</keyword>
<evidence type="ECO:0000256" key="1">
    <source>
        <dbReference type="ARBA" id="ARBA00004726"/>
    </source>
</evidence>
<comment type="pathway">
    <text evidence="1">Cofactor biosynthesis; FAD biosynthesis; FAD from FMN: step 1/1.</text>
</comment>
<evidence type="ECO:0000256" key="5">
    <source>
        <dbReference type="ARBA" id="ARBA00022643"/>
    </source>
</evidence>
<dbReference type="Gene3D" id="3.40.50.620">
    <property type="entry name" value="HUPs"/>
    <property type="match status" value="1"/>
</dbReference>
<evidence type="ECO:0000256" key="8">
    <source>
        <dbReference type="ARBA" id="ARBA00022741"/>
    </source>
</evidence>
<dbReference type="Pfam" id="PF01507">
    <property type="entry name" value="PAPS_reduct"/>
    <property type="match status" value="2"/>
</dbReference>
<evidence type="ECO:0000256" key="3">
    <source>
        <dbReference type="ARBA" id="ARBA00012393"/>
    </source>
</evidence>
<gene>
    <name evidence="15" type="primary">Flad1</name>
    <name evidence="15" type="ORF">NPIL_395531</name>
</gene>
<dbReference type="InterPro" id="IPR014729">
    <property type="entry name" value="Rossmann-like_a/b/a_fold"/>
</dbReference>
<evidence type="ECO:0000313" key="16">
    <source>
        <dbReference type="Proteomes" id="UP000887013"/>
    </source>
</evidence>
<dbReference type="GO" id="GO:0006747">
    <property type="term" value="P:FAD biosynthetic process"/>
    <property type="evidence" value="ECO:0007669"/>
    <property type="project" value="TreeGrafter"/>
</dbReference>
<keyword evidence="16" id="KW-1185">Reference proteome</keyword>
<reference evidence="15" key="1">
    <citation type="submission" date="2020-08" db="EMBL/GenBank/DDBJ databases">
        <title>Multicomponent nature underlies the extraordinary mechanical properties of spider dragline silk.</title>
        <authorList>
            <person name="Kono N."/>
            <person name="Nakamura H."/>
            <person name="Mori M."/>
            <person name="Yoshida Y."/>
            <person name="Ohtoshi R."/>
            <person name="Malay A.D."/>
            <person name="Moran D.A.P."/>
            <person name="Tomita M."/>
            <person name="Numata K."/>
            <person name="Arakawa K."/>
        </authorList>
    </citation>
    <scope>NUCLEOTIDE SEQUENCE</scope>
</reference>
<accession>A0A8X6MGT0</accession>
<dbReference type="SUPFAM" id="SSF52402">
    <property type="entry name" value="Adenine nucleotide alpha hydrolases-like"/>
    <property type="match status" value="1"/>
</dbReference>
<comment type="catalytic activity">
    <reaction evidence="13">
        <text>FMN + ATP + H(+) = FAD + diphosphate</text>
        <dbReference type="Rhea" id="RHEA:17237"/>
        <dbReference type="ChEBI" id="CHEBI:15378"/>
        <dbReference type="ChEBI" id="CHEBI:30616"/>
        <dbReference type="ChEBI" id="CHEBI:33019"/>
        <dbReference type="ChEBI" id="CHEBI:57692"/>
        <dbReference type="ChEBI" id="CHEBI:58210"/>
        <dbReference type="EC" id="2.7.7.2"/>
    </reaction>
</comment>
<keyword evidence="5" id="KW-0288">FMN</keyword>
<keyword evidence="8" id="KW-0547">Nucleotide-binding</keyword>
<dbReference type="EC" id="2.7.7.2" evidence="3"/>
<comment type="caution">
    <text evidence="15">The sequence shown here is derived from an EMBL/GenBank/DDBJ whole genome shotgun (WGS) entry which is preliminary data.</text>
</comment>
<keyword evidence="4" id="KW-0285">Flavoprotein</keyword>
<name>A0A8X6MGT0_NEPPI</name>
<dbReference type="InterPro" id="IPR036425">
    <property type="entry name" value="MoaB/Mog-like_dom_sf"/>
</dbReference>
<dbReference type="OrthoDB" id="270728at2759"/>
<dbReference type="Gene3D" id="3.40.980.10">
    <property type="entry name" value="MoaB/Mog-like domain"/>
    <property type="match status" value="1"/>
</dbReference>
<comment type="similarity">
    <text evidence="2">In the N-terminal section; belongs to the MoaB/Mog family.</text>
</comment>
<evidence type="ECO:0000256" key="9">
    <source>
        <dbReference type="ARBA" id="ARBA00022827"/>
    </source>
</evidence>
<keyword evidence="7" id="KW-0548">Nucleotidyltransferase</keyword>
<dbReference type="SUPFAM" id="SSF53218">
    <property type="entry name" value="Molybdenum cofactor biosynthesis proteins"/>
    <property type="match status" value="1"/>
</dbReference>
<dbReference type="AlphaFoldDB" id="A0A8X6MGT0"/>
<dbReference type="NCBIfam" id="TIGR00177">
    <property type="entry name" value="molyb_syn"/>
    <property type="match status" value="1"/>
</dbReference>